<evidence type="ECO:0000256" key="4">
    <source>
        <dbReference type="ARBA" id="ARBA00022993"/>
    </source>
</evidence>
<evidence type="ECO:0000256" key="2">
    <source>
        <dbReference type="ARBA" id="ARBA00022741"/>
    </source>
</evidence>
<dbReference type="GO" id="GO:0004140">
    <property type="term" value="F:dephospho-CoA kinase activity"/>
    <property type="evidence" value="ECO:0007669"/>
    <property type="project" value="UniProtKB-UniRule"/>
</dbReference>
<dbReference type="InterPro" id="IPR001977">
    <property type="entry name" value="Depp_CoAkinase"/>
</dbReference>
<dbReference type="AlphaFoldDB" id="A0A0F6MTB5"/>
<reference evidence="7" key="1">
    <citation type="submission" date="2012-01" db="EMBL/GenBank/DDBJ databases">
        <title>The Genome Sequence of Treponema denticola OTK.</title>
        <authorList>
            <consortium name="The Broad Institute Genome Sequencing Platform"/>
            <person name="Earl A."/>
            <person name="Ward D."/>
            <person name="Feldgarden M."/>
            <person name="Gevers D."/>
            <person name="Blanton J.M."/>
            <person name="Fenno C.J."/>
            <person name="Baranova O.V."/>
            <person name="Mathney J."/>
            <person name="Dewhirst F.E."/>
            <person name="Izard J."/>
            <person name="Young S.K."/>
            <person name="Zeng Q."/>
            <person name="Gargeya S."/>
            <person name="Fitzgerald M."/>
            <person name="Haas B."/>
            <person name="Abouelleil A."/>
            <person name="Alvarado L."/>
            <person name="Arachchi H.M."/>
            <person name="Berlin A."/>
            <person name="Chapman S.B."/>
            <person name="Gearin G."/>
            <person name="Goldberg J."/>
            <person name="Griggs A."/>
            <person name="Gujja S."/>
            <person name="Hansen M."/>
            <person name="Heiman D."/>
            <person name="Howarth C."/>
            <person name="Larimer J."/>
            <person name="Lui A."/>
            <person name="MacDonald P.J.P."/>
            <person name="McCowen C."/>
            <person name="Montmayeur A."/>
            <person name="Murphy C."/>
            <person name="Neiman D."/>
            <person name="Pearson M."/>
            <person name="Priest M."/>
            <person name="Roberts A."/>
            <person name="Saif S."/>
            <person name="Shea T."/>
            <person name="Sisk P."/>
            <person name="Stolte C."/>
            <person name="Sykes S."/>
            <person name="Wortman J."/>
            <person name="Nusbaum C."/>
            <person name="Birren B."/>
        </authorList>
    </citation>
    <scope>NUCLEOTIDE SEQUENCE [LARGE SCALE GENOMIC DNA]</scope>
    <source>
        <strain evidence="7">OTK</strain>
    </source>
</reference>
<dbReference type="GO" id="GO:0005737">
    <property type="term" value="C:cytoplasm"/>
    <property type="evidence" value="ECO:0007669"/>
    <property type="project" value="UniProtKB-SubCell"/>
</dbReference>
<dbReference type="Proteomes" id="UP000011701">
    <property type="component" value="Chromosome"/>
</dbReference>
<dbReference type="HOGENOM" id="CLU_057180_2_2_12"/>
<evidence type="ECO:0000313" key="7">
    <source>
        <dbReference type="EMBL" id="EMB24839.1"/>
    </source>
</evidence>
<dbReference type="EMBL" id="AGDY01000001">
    <property type="protein sequence ID" value="EMB24839.1"/>
    <property type="molecule type" value="Genomic_DNA"/>
</dbReference>
<dbReference type="GO" id="GO:0005524">
    <property type="term" value="F:ATP binding"/>
    <property type="evidence" value="ECO:0007669"/>
    <property type="project" value="UniProtKB-UniRule"/>
</dbReference>
<dbReference type="Gene3D" id="3.40.50.300">
    <property type="entry name" value="P-loop containing nucleotide triphosphate hydrolases"/>
    <property type="match status" value="1"/>
</dbReference>
<evidence type="ECO:0000256" key="3">
    <source>
        <dbReference type="ARBA" id="ARBA00022840"/>
    </source>
</evidence>
<keyword evidence="4 5" id="KW-0173">Coenzyme A biosynthesis</keyword>
<keyword evidence="2 5" id="KW-0547">Nucleotide-binding</keyword>
<dbReference type="HAMAP" id="MF_00376">
    <property type="entry name" value="Dephospho_CoA_kinase"/>
    <property type="match status" value="1"/>
</dbReference>
<organism evidence="7">
    <name type="scientific">Treponema denticola OTK</name>
    <dbReference type="NCBI Taxonomy" id="999434"/>
    <lineage>
        <taxon>Bacteria</taxon>
        <taxon>Pseudomonadati</taxon>
        <taxon>Spirochaetota</taxon>
        <taxon>Spirochaetia</taxon>
        <taxon>Spirochaetales</taxon>
        <taxon>Treponemataceae</taxon>
        <taxon>Treponema</taxon>
    </lineage>
</organism>
<keyword evidence="5" id="KW-0808">Transferase</keyword>
<accession>A0A0F6MTB5</accession>
<dbReference type="GO" id="GO:0015937">
    <property type="term" value="P:coenzyme A biosynthetic process"/>
    <property type="evidence" value="ECO:0007669"/>
    <property type="project" value="UniProtKB-UniRule"/>
</dbReference>
<evidence type="ECO:0000256" key="6">
    <source>
        <dbReference type="NCBIfam" id="TIGR00152"/>
    </source>
</evidence>
<keyword evidence="3 5" id="KW-0067">ATP-binding</keyword>
<proteinExistence type="inferred from homology"/>
<comment type="similarity">
    <text evidence="1 5">Belongs to the CoaE family.</text>
</comment>
<gene>
    <name evidence="5" type="primary">coaE</name>
    <name evidence="7" type="ORF">HMPREF9723_00070</name>
</gene>
<dbReference type="RefSeq" id="WP_002690042.1">
    <property type="nucleotide sequence ID" value="NZ_CM001797.1"/>
</dbReference>
<comment type="caution">
    <text evidence="7">The sequence shown here is derived from an EMBL/GenBank/DDBJ whole genome shotgun (WGS) entry which is preliminary data.</text>
</comment>
<evidence type="ECO:0000256" key="1">
    <source>
        <dbReference type="ARBA" id="ARBA00009018"/>
    </source>
</evidence>
<evidence type="ECO:0000256" key="5">
    <source>
        <dbReference type="HAMAP-Rule" id="MF_00376"/>
    </source>
</evidence>
<name>A0A0F6MTB5_TREDN</name>
<dbReference type="NCBIfam" id="TIGR00152">
    <property type="entry name" value="dephospho-CoA kinase"/>
    <property type="match status" value="1"/>
</dbReference>
<dbReference type="EC" id="2.7.1.24" evidence="5 6"/>
<sequence>MDSVPNSRQSRQSLDAPLEPILIGLSGPSCSGKNTASSILQDYGFYCIDADVVSRKVFIEHEKEILNLFQAEAEKRGINLKNKKGIDKKAFALLVFSDEELLKKHEAFILPIIEEKIWEEIKMAFTEKPERPILLNAPTLHKTSLIKKCLFILYIDAPFILRLIRAKKRDRLPLKNIWLRFSKQKKFFSQYFFLNADTIVVKNFWSSASLKRKLLQEVKKRGF</sequence>
<dbReference type="Pfam" id="PF01121">
    <property type="entry name" value="CoaE"/>
    <property type="match status" value="1"/>
</dbReference>
<comment type="pathway">
    <text evidence="5">Cofactor biosynthesis; coenzyme A biosynthesis; CoA from (R)-pantothenate: step 5/5.</text>
</comment>
<dbReference type="InterPro" id="IPR027417">
    <property type="entry name" value="P-loop_NTPase"/>
</dbReference>
<comment type="subcellular location">
    <subcellularLocation>
        <location evidence="5">Cytoplasm</location>
    </subcellularLocation>
</comment>
<keyword evidence="5 7" id="KW-0418">Kinase</keyword>
<dbReference type="SUPFAM" id="SSF52540">
    <property type="entry name" value="P-loop containing nucleoside triphosphate hydrolases"/>
    <property type="match status" value="1"/>
</dbReference>
<comment type="function">
    <text evidence="5">Catalyzes the phosphorylation of the 3'-hydroxyl group of dephosphocoenzyme A to form coenzyme A.</text>
</comment>
<comment type="catalytic activity">
    <reaction evidence="5">
        <text>3'-dephospho-CoA + ATP = ADP + CoA + H(+)</text>
        <dbReference type="Rhea" id="RHEA:18245"/>
        <dbReference type="ChEBI" id="CHEBI:15378"/>
        <dbReference type="ChEBI" id="CHEBI:30616"/>
        <dbReference type="ChEBI" id="CHEBI:57287"/>
        <dbReference type="ChEBI" id="CHEBI:57328"/>
        <dbReference type="ChEBI" id="CHEBI:456216"/>
        <dbReference type="EC" id="2.7.1.24"/>
    </reaction>
</comment>
<feature type="binding site" evidence="5">
    <location>
        <begin position="30"/>
        <end position="35"/>
    </location>
    <ligand>
        <name>ATP</name>
        <dbReference type="ChEBI" id="CHEBI:30616"/>
    </ligand>
</feature>
<dbReference type="UniPathway" id="UPA00241">
    <property type="reaction ID" value="UER00356"/>
</dbReference>
<dbReference type="PATRIC" id="fig|999434.4.peg.73"/>
<dbReference type="CDD" id="cd02022">
    <property type="entry name" value="DPCK"/>
    <property type="match status" value="1"/>
</dbReference>
<protein>
    <recommendedName>
        <fullName evidence="5 6">Dephospho-CoA kinase</fullName>
        <ecNumber evidence="5 6">2.7.1.24</ecNumber>
    </recommendedName>
    <alternativeName>
        <fullName evidence="5">Dephosphocoenzyme A kinase</fullName>
    </alternativeName>
</protein>
<keyword evidence="5" id="KW-0963">Cytoplasm</keyword>
<dbReference type="PROSITE" id="PS51219">
    <property type="entry name" value="DPCK"/>
    <property type="match status" value="1"/>
</dbReference>